<reference evidence="2" key="1">
    <citation type="submission" date="2019-04" db="EMBL/GenBank/DDBJ databases">
        <title>Genome sequence of Pseudomonas putida 1290, an auxin catabolizing strain.</title>
        <authorList>
            <person name="Laird T.S."/>
            <person name="Leveau J.H.J."/>
        </authorList>
    </citation>
    <scope>NUCLEOTIDE SEQUENCE [LARGE SCALE GENOMIC DNA]</scope>
    <source>
        <strain evidence="2">1290</strain>
    </source>
</reference>
<dbReference type="Proteomes" id="UP000298551">
    <property type="component" value="Chromosome"/>
</dbReference>
<accession>A0A4D6XHH9</accession>
<proteinExistence type="predicted"/>
<evidence type="ECO:0000313" key="2">
    <source>
        <dbReference type="Proteomes" id="UP000298551"/>
    </source>
</evidence>
<gene>
    <name evidence="1" type="ORF">E6B08_16645</name>
</gene>
<dbReference type="AlphaFoldDB" id="A0A4D6XHH9"/>
<evidence type="ECO:0000313" key="1">
    <source>
        <dbReference type="EMBL" id="QCI15493.1"/>
    </source>
</evidence>
<dbReference type="OrthoDB" id="6997359at2"/>
<evidence type="ECO:0008006" key="3">
    <source>
        <dbReference type="Google" id="ProtNLM"/>
    </source>
</evidence>
<dbReference type="EMBL" id="CP039371">
    <property type="protein sequence ID" value="QCI15493.1"/>
    <property type="molecule type" value="Genomic_DNA"/>
</dbReference>
<protein>
    <recommendedName>
        <fullName evidence="3">Lipoprotein</fullName>
    </recommendedName>
</protein>
<sequence length="136" mass="14357">MLANWGLVVPLAGALLILAGCAGPMPKASPDEAWVSLREEPATTLMAETLDGKRLDDGRFFEVPAGKHRLGATLFVEGDGDSNGEICNASVAYDTFKAGGHYTLVESSLGQTYTLTLYNKANKELAQTSETSCMAG</sequence>
<organism evidence="1 2">
    <name type="scientific">Pseudomonas putida</name>
    <name type="common">Arthrobacter siderocapsulatus</name>
    <dbReference type="NCBI Taxonomy" id="303"/>
    <lineage>
        <taxon>Bacteria</taxon>
        <taxon>Pseudomonadati</taxon>
        <taxon>Pseudomonadota</taxon>
        <taxon>Gammaproteobacteria</taxon>
        <taxon>Pseudomonadales</taxon>
        <taxon>Pseudomonadaceae</taxon>
        <taxon>Pseudomonas</taxon>
    </lineage>
</organism>
<name>A0A4D6XHH9_PSEPU</name>